<evidence type="ECO:0000313" key="1">
    <source>
        <dbReference type="EMBL" id="GAI70635.1"/>
    </source>
</evidence>
<reference evidence="1" key="1">
    <citation type="journal article" date="2014" name="Front. Microbiol.">
        <title>High frequency of phylogenetically diverse reductive dehalogenase-homologous genes in deep subseafloor sedimentary metagenomes.</title>
        <authorList>
            <person name="Kawai M."/>
            <person name="Futagami T."/>
            <person name="Toyoda A."/>
            <person name="Takaki Y."/>
            <person name="Nishi S."/>
            <person name="Hori S."/>
            <person name="Arai W."/>
            <person name="Tsubouchi T."/>
            <person name="Morono Y."/>
            <person name="Uchiyama I."/>
            <person name="Ito T."/>
            <person name="Fujiyama A."/>
            <person name="Inagaki F."/>
            <person name="Takami H."/>
        </authorList>
    </citation>
    <scope>NUCLEOTIDE SEQUENCE</scope>
    <source>
        <strain evidence="1">Expedition CK06-06</strain>
    </source>
</reference>
<name>X1S5B9_9ZZZZ</name>
<dbReference type="EMBL" id="BARW01000887">
    <property type="protein sequence ID" value="GAI70635.1"/>
    <property type="molecule type" value="Genomic_DNA"/>
</dbReference>
<organism evidence="1">
    <name type="scientific">marine sediment metagenome</name>
    <dbReference type="NCBI Taxonomy" id="412755"/>
    <lineage>
        <taxon>unclassified sequences</taxon>
        <taxon>metagenomes</taxon>
        <taxon>ecological metagenomes</taxon>
    </lineage>
</organism>
<dbReference type="AlphaFoldDB" id="X1S5B9"/>
<accession>X1S5B9</accession>
<comment type="caution">
    <text evidence="1">The sequence shown here is derived from an EMBL/GenBank/DDBJ whole genome shotgun (WGS) entry which is preliminary data.</text>
</comment>
<sequence length="123" mass="14935">MIDYLQVQRLALKNNVSPEIIEKDYLIELVLFYFSKDNFLYDLGHFIRNEFDFNRSDFLKMVDKKLRLDGYKRDYSHNLGLSEQVIKELKRSIDVNLVLMIRKDEKFDLDEVLVFFNKLFKKK</sequence>
<protein>
    <submittedName>
        <fullName evidence="1">Uncharacterized protein</fullName>
    </submittedName>
</protein>
<gene>
    <name evidence="1" type="ORF">S12H4_03230</name>
</gene>
<proteinExistence type="predicted"/>